<dbReference type="Gene3D" id="2.40.50.90">
    <property type="match status" value="2"/>
</dbReference>
<reference evidence="2" key="1">
    <citation type="submission" date="2020-11" db="EMBL/GenBank/DDBJ databases">
        <authorList>
            <person name="Whitehead M."/>
        </authorList>
    </citation>
    <scope>NUCLEOTIDE SEQUENCE</scope>
    <source>
        <strain evidence="2">EGII</strain>
    </source>
</reference>
<dbReference type="GO" id="GO:0005737">
    <property type="term" value="C:cytoplasm"/>
    <property type="evidence" value="ECO:0007669"/>
    <property type="project" value="UniProtKB-ARBA"/>
</dbReference>
<accession>A0A811UR68</accession>
<feature type="domain" description="Tudor" evidence="1">
    <location>
        <begin position="473"/>
        <end position="532"/>
    </location>
</feature>
<dbReference type="PANTHER" id="PTHR16442">
    <property type="entry name" value="RING FINGER PROTEIN 17"/>
    <property type="match status" value="1"/>
</dbReference>
<evidence type="ECO:0000259" key="1">
    <source>
        <dbReference type="PROSITE" id="PS50304"/>
    </source>
</evidence>
<dbReference type="SMART" id="SM00333">
    <property type="entry name" value="TUDOR"/>
    <property type="match status" value="1"/>
</dbReference>
<proteinExistence type="predicted"/>
<dbReference type="InterPro" id="IPR035437">
    <property type="entry name" value="SNase_OB-fold_sf"/>
</dbReference>
<dbReference type="OrthoDB" id="10052065at2759"/>
<name>A0A811UR68_CERCA</name>
<dbReference type="KEGG" id="ccat:105664735"/>
<dbReference type="AlphaFoldDB" id="A0A811UR68"/>
<dbReference type="FunFam" id="2.30.30.140:FF:000018">
    <property type="entry name" value="Serine/threonine-protein kinase 31"/>
    <property type="match status" value="1"/>
</dbReference>
<organism evidence="2 3">
    <name type="scientific">Ceratitis capitata</name>
    <name type="common">Mediterranean fruit fly</name>
    <name type="synonym">Tephritis capitata</name>
    <dbReference type="NCBI Taxonomy" id="7213"/>
    <lineage>
        <taxon>Eukaryota</taxon>
        <taxon>Metazoa</taxon>
        <taxon>Ecdysozoa</taxon>
        <taxon>Arthropoda</taxon>
        <taxon>Hexapoda</taxon>
        <taxon>Insecta</taxon>
        <taxon>Pterygota</taxon>
        <taxon>Neoptera</taxon>
        <taxon>Endopterygota</taxon>
        <taxon>Diptera</taxon>
        <taxon>Brachycera</taxon>
        <taxon>Muscomorpha</taxon>
        <taxon>Tephritoidea</taxon>
        <taxon>Tephritidae</taxon>
        <taxon>Ceratitis</taxon>
        <taxon>Ceratitis</taxon>
    </lineage>
</organism>
<gene>
    <name evidence="2" type="ORF">CCAP1982_LOCUS8027</name>
</gene>
<protein>
    <submittedName>
        <fullName evidence="2">(Mediterranean fruit fly) hypothetical protein</fullName>
    </submittedName>
</protein>
<dbReference type="Pfam" id="PF00567">
    <property type="entry name" value="TUDOR"/>
    <property type="match status" value="1"/>
</dbReference>
<dbReference type="PROSITE" id="PS50304">
    <property type="entry name" value="TUDOR"/>
    <property type="match status" value="1"/>
</dbReference>
<sequence>MAFRADVDRMQTMLLMCRREVELLQANLTKFLLDSEVIIQNDIFKNICKNTNHKTHANVFALLAYDRYMSRVAAVTNLARKFNIHLQLHNVNKILNKDIGYGVGLEPVSCLFEEFVEWHKVLKDNDEFVQYSIRRNQSRRLEENYEENILPTKALLDSNKKVFDKDALQTARKITFAKPESLTIESLPPCVHLRDLSAFIAGYNFSAFITYIDNKEELSFYVCQMHNDMLYELSNMFNLNKSVRVPPSNLIFGISINSKSILRGVLQSPCDETQESTHVLLIDYGELVPLNSNEVQFYDLPKIYRDLPAQAMKCILLGVKNTRNNVKETNKHILSNKLRHYEFKELNFEIIKQIGRVLHVYIIENRQVVNNSPQIKKTDNSAKNPFLNLSEDNIISDSTKPQAAKFGSNNNLRFLLTSRIDEISQNDIICLEVIHISRPNCFYAQILKDKSEQLELFFWNTEEISAEQKLTKSPQVGDLILAQYAKDQFWYRAKVIARVDDDVFQVFYVDYGNSEKVPIHNMAKINDNQNNEPFRAVLCHFADINDITNGNDILFEQAVQMLVVALLNQRVEVKVVQKINDKELSVYLLDKEFAETMQTLVDMGYIEKSEK</sequence>
<evidence type="ECO:0000313" key="3">
    <source>
        <dbReference type="Proteomes" id="UP000606786"/>
    </source>
</evidence>
<dbReference type="EMBL" id="CAJHJT010000012">
    <property type="protein sequence ID" value="CAD6999503.1"/>
    <property type="molecule type" value="Genomic_DNA"/>
</dbReference>
<evidence type="ECO:0000313" key="2">
    <source>
        <dbReference type="EMBL" id="CAD6999503.1"/>
    </source>
</evidence>
<dbReference type="Gene3D" id="2.30.30.140">
    <property type="match status" value="1"/>
</dbReference>
<dbReference type="Proteomes" id="UP000606786">
    <property type="component" value="Unassembled WGS sequence"/>
</dbReference>
<dbReference type="SUPFAM" id="SSF63748">
    <property type="entry name" value="Tudor/PWWP/MBT"/>
    <property type="match status" value="2"/>
</dbReference>
<keyword evidence="3" id="KW-1185">Reference proteome</keyword>
<comment type="caution">
    <text evidence="2">The sequence shown here is derived from an EMBL/GenBank/DDBJ whole genome shotgun (WGS) entry which is preliminary data.</text>
</comment>
<dbReference type="PANTHER" id="PTHR16442:SF1">
    <property type="entry name" value="RING FINGER PROTEIN 17"/>
    <property type="match status" value="1"/>
</dbReference>
<dbReference type="InterPro" id="IPR002999">
    <property type="entry name" value="Tudor"/>
</dbReference>